<feature type="domain" description="N-acetyltransferase" evidence="3">
    <location>
        <begin position="1"/>
        <end position="162"/>
    </location>
</feature>
<gene>
    <name evidence="4" type="ORF">VSX56_07790</name>
</gene>
<evidence type="ECO:0000259" key="3">
    <source>
        <dbReference type="PROSITE" id="PS51186"/>
    </source>
</evidence>
<dbReference type="PANTHER" id="PTHR43072:SF23">
    <property type="entry name" value="UPF0039 PROTEIN C11D3.02C"/>
    <property type="match status" value="1"/>
</dbReference>
<dbReference type="PROSITE" id="PS51186">
    <property type="entry name" value="GNAT"/>
    <property type="match status" value="1"/>
</dbReference>
<evidence type="ECO:0000313" key="4">
    <source>
        <dbReference type="EMBL" id="MER5171675.1"/>
    </source>
</evidence>
<dbReference type="InterPro" id="IPR016181">
    <property type="entry name" value="Acyl_CoA_acyltransferase"/>
</dbReference>
<evidence type="ECO:0000313" key="5">
    <source>
        <dbReference type="Proteomes" id="UP001438953"/>
    </source>
</evidence>
<dbReference type="EMBL" id="JAYWLC010000005">
    <property type="protein sequence ID" value="MER5171675.1"/>
    <property type="molecule type" value="Genomic_DNA"/>
</dbReference>
<keyword evidence="2 4" id="KW-0012">Acyltransferase</keyword>
<dbReference type="SUPFAM" id="SSF55729">
    <property type="entry name" value="Acyl-CoA N-acyltransferases (Nat)"/>
    <property type="match status" value="1"/>
</dbReference>
<dbReference type="GO" id="GO:0016746">
    <property type="term" value="F:acyltransferase activity"/>
    <property type="evidence" value="ECO:0007669"/>
    <property type="project" value="UniProtKB-KW"/>
</dbReference>
<keyword evidence="5" id="KW-1185">Reference proteome</keyword>
<keyword evidence="1 4" id="KW-0808">Transferase</keyword>
<dbReference type="RefSeq" id="WP_350936193.1">
    <property type="nucleotide sequence ID" value="NZ_JAYWLC010000005.1"/>
</dbReference>
<dbReference type="InterPro" id="IPR000182">
    <property type="entry name" value="GNAT_dom"/>
</dbReference>
<accession>A0ABV1SFK6</accession>
<name>A0ABV1SFK6_9RHOB</name>
<dbReference type="Gene3D" id="3.40.630.30">
    <property type="match status" value="1"/>
</dbReference>
<comment type="caution">
    <text evidence="4">The sequence shown here is derived from an EMBL/GenBank/DDBJ whole genome shotgun (WGS) entry which is preliminary data.</text>
</comment>
<dbReference type="Pfam" id="PF00583">
    <property type="entry name" value="Acetyltransf_1"/>
    <property type="match status" value="1"/>
</dbReference>
<organism evidence="4 5">
    <name type="scientific">Thioclava kandeliae</name>
    <dbReference type="NCBI Taxonomy" id="3070818"/>
    <lineage>
        <taxon>Bacteria</taxon>
        <taxon>Pseudomonadati</taxon>
        <taxon>Pseudomonadota</taxon>
        <taxon>Alphaproteobacteria</taxon>
        <taxon>Rhodobacterales</taxon>
        <taxon>Paracoccaceae</taxon>
        <taxon>Thioclava</taxon>
    </lineage>
</organism>
<proteinExistence type="predicted"/>
<evidence type="ECO:0000256" key="1">
    <source>
        <dbReference type="ARBA" id="ARBA00022679"/>
    </source>
</evidence>
<dbReference type="CDD" id="cd04301">
    <property type="entry name" value="NAT_SF"/>
    <property type="match status" value="1"/>
</dbReference>
<protein>
    <submittedName>
        <fullName evidence="4">GNAT family N-acetyltransferase</fullName>
        <ecNumber evidence="4">2.3.1.-</ecNumber>
    </submittedName>
</protein>
<dbReference type="PANTHER" id="PTHR43072">
    <property type="entry name" value="N-ACETYLTRANSFERASE"/>
    <property type="match status" value="1"/>
</dbReference>
<reference evidence="4 5" key="2">
    <citation type="submission" date="2024-06" db="EMBL/GenBank/DDBJ databases">
        <title>Thioclava kandeliae sp. nov. from a rhizosphere soil sample of Kandelia candel in a mangrove.</title>
        <authorList>
            <person name="Mu T."/>
        </authorList>
    </citation>
    <scope>NUCLEOTIDE SEQUENCE [LARGE SCALE GENOMIC DNA]</scope>
    <source>
        <strain evidence="4 5">CPCC 100088</strain>
    </source>
</reference>
<reference evidence="4 5" key="1">
    <citation type="submission" date="2024-01" db="EMBL/GenBank/DDBJ databases">
        <authorList>
            <person name="Deng Y."/>
            <person name="Su J."/>
        </authorList>
    </citation>
    <scope>NUCLEOTIDE SEQUENCE [LARGE SCALE GENOMIC DNA]</scope>
    <source>
        <strain evidence="4 5">CPCC 100088</strain>
    </source>
</reference>
<dbReference type="Proteomes" id="UP001438953">
    <property type="component" value="Unassembled WGS sequence"/>
</dbReference>
<dbReference type="EC" id="2.3.1.-" evidence="4"/>
<evidence type="ECO:0000256" key="2">
    <source>
        <dbReference type="ARBA" id="ARBA00023315"/>
    </source>
</evidence>
<sequence length="167" mass="18655">MIRDARATDAEDILEIYNDAVETTTAIWNEILVDAENRRAWIAERQAAGYPVFVTEIDGKVMGYASYGPYRPHDGYALSIEHSVYVHPSMRGRGLGTPMLEALITHARAAGKHVMVAAISEDNPGSIRLHERLGFVETGRMPEVGRKFGRWLNLVLLQLKLDDRPAP</sequence>